<dbReference type="GO" id="GO:0032259">
    <property type="term" value="P:methylation"/>
    <property type="evidence" value="ECO:0007669"/>
    <property type="project" value="UniProtKB-KW"/>
</dbReference>
<dbReference type="SUPFAM" id="SSF53335">
    <property type="entry name" value="S-adenosyl-L-methionine-dependent methyltransferases"/>
    <property type="match status" value="1"/>
</dbReference>
<dbReference type="Gene3D" id="3.20.20.150">
    <property type="entry name" value="Divalent-metal-dependent TIM barrel enzymes"/>
    <property type="match status" value="1"/>
</dbReference>
<dbReference type="PANTHER" id="PTHR10738:SF0">
    <property type="entry name" value="PROTEIN ARGININE N-METHYLTRANSFERASE 5"/>
    <property type="match status" value="1"/>
</dbReference>
<dbReference type="Proteomes" id="UP001152795">
    <property type="component" value="Unassembled WGS sequence"/>
</dbReference>
<dbReference type="Gene3D" id="3.40.50.150">
    <property type="entry name" value="Vaccinia Virus protein VP39"/>
    <property type="match status" value="1"/>
</dbReference>
<dbReference type="InterPro" id="IPR007857">
    <property type="entry name" value="Arg_MeTrfase_PRMT5"/>
</dbReference>
<name>A0A7D9I7Q6_PARCT</name>
<dbReference type="InterPro" id="IPR035248">
    <property type="entry name" value="PRMT5_C"/>
</dbReference>
<dbReference type="PIRSF" id="PIRSF015894">
    <property type="entry name" value="Skb1_MeTrfase"/>
    <property type="match status" value="1"/>
</dbReference>
<dbReference type="GO" id="GO:0005634">
    <property type="term" value="C:nucleus"/>
    <property type="evidence" value="ECO:0007669"/>
    <property type="project" value="TreeGrafter"/>
</dbReference>
<evidence type="ECO:0000313" key="3">
    <source>
        <dbReference type="Proteomes" id="UP001152795"/>
    </source>
</evidence>
<reference evidence="2" key="1">
    <citation type="submission" date="2020-04" db="EMBL/GenBank/DDBJ databases">
        <authorList>
            <person name="Alioto T."/>
            <person name="Alioto T."/>
            <person name="Gomez Garrido J."/>
        </authorList>
    </citation>
    <scope>NUCLEOTIDE SEQUENCE</scope>
    <source>
        <strain evidence="2">A484AB</strain>
    </source>
</reference>
<dbReference type="Pfam" id="PF17285">
    <property type="entry name" value="PRMT5_TIM"/>
    <property type="match status" value="1"/>
</dbReference>
<comment type="caution">
    <text evidence="2">The sequence shown here is derived from an EMBL/GenBank/DDBJ whole genome shotgun (WGS) entry which is preliminary data.</text>
</comment>
<keyword evidence="1" id="KW-0489">Methyltransferase</keyword>
<protein>
    <recommendedName>
        <fullName evidence="1">Protein arginine N-methyltransferase</fullName>
    </recommendedName>
</protein>
<evidence type="ECO:0000313" key="2">
    <source>
        <dbReference type="EMBL" id="CAB3999603.1"/>
    </source>
</evidence>
<dbReference type="InterPro" id="IPR035075">
    <property type="entry name" value="PRMT5"/>
</dbReference>
<dbReference type="GO" id="GO:0005829">
    <property type="term" value="C:cytosol"/>
    <property type="evidence" value="ECO:0007669"/>
    <property type="project" value="TreeGrafter"/>
</dbReference>
<evidence type="ECO:0000256" key="1">
    <source>
        <dbReference type="PIRNR" id="PIRNR015894"/>
    </source>
</evidence>
<dbReference type="PROSITE" id="PS51678">
    <property type="entry name" value="SAM_MT_PRMT"/>
    <property type="match status" value="1"/>
</dbReference>
<dbReference type="PANTHER" id="PTHR10738">
    <property type="entry name" value="PROTEIN ARGININE N-METHYLTRANSFERASE 5"/>
    <property type="match status" value="1"/>
</dbReference>
<dbReference type="FunFam" id="3.40.50.150:FF:000029">
    <property type="entry name" value="Protein arginine N-methyltransferase 5"/>
    <property type="match status" value="1"/>
</dbReference>
<keyword evidence="1" id="KW-0808">Transferase</keyword>
<dbReference type="OrthoDB" id="1368803at2759"/>
<dbReference type="Gene3D" id="2.70.160.11">
    <property type="entry name" value="Hnrnp arginine n-methyltransferase1"/>
    <property type="match status" value="1"/>
</dbReference>
<dbReference type="Pfam" id="PF17286">
    <property type="entry name" value="PRMT5_C"/>
    <property type="match status" value="1"/>
</dbReference>
<dbReference type="CDD" id="cd02440">
    <property type="entry name" value="AdoMet_MTases"/>
    <property type="match status" value="1"/>
</dbReference>
<dbReference type="InterPro" id="IPR025799">
    <property type="entry name" value="Arg_MeTrfase"/>
</dbReference>
<dbReference type="InterPro" id="IPR029063">
    <property type="entry name" value="SAM-dependent_MTases_sf"/>
</dbReference>
<comment type="similarity">
    <text evidence="1">Belongs to the class I-like SAM-binding methyltransferase superfamily.</text>
</comment>
<keyword evidence="1" id="KW-0949">S-adenosyl-L-methionine</keyword>
<dbReference type="EMBL" id="CACRXK020003623">
    <property type="protein sequence ID" value="CAB3999603.1"/>
    <property type="molecule type" value="Genomic_DNA"/>
</dbReference>
<sequence length="687" mass="78102">MADSPHISCGRDFFSVPDLSQALSSSASDKFHFICLPIAHPRFKREYIKPVCLRSRPFTRSDLLLPSQDWNTLVVGKVSPWINTDSNDDVERKNSEQALLQEIAYAVHLGLPAIMVNLTKQPCTNLAALINGICFDSHVQQFWIRVPMQSPANEIDNSLFEDGNKQQTNCEVNNDTWEWWNSFRTLCHNTRKVGLALEIGKELPTPREVKRWLGEPIRTLIIPTKIFLSNKKGYPVLSRPHQQFIIQLFKFNVQFVISGSNKMLDKGMATYYQYLDHLYITKPPLDCYGQFSKGYEDYLQCPLQPLMDNLESQTYEVFEKDPVKYNQYQEAVRRALVDRVPEDKKDSVTTILMVVGAGRGPLVRASFAASQACGRGIKVYAIEKNPNAIVTLLTLKQEEWGDKVTVVSSDMRDWTAPEKADILVSELLGSFGDNELSPECLDGAQRYLKDDGISIPESYTSYLAPLSSAKLHYEVSQCREPNKGPQAPFETPYVVRLCNVDIVAEPKPCFHFSHPNKDVPIDNSRSTAIDFDIQNTCLIHGFAGFFRTVLYKELCLSIVPADHSDGMFSWFPIFFPVQHPIYLTESSTLRVHCWRKVSRTKIWTVTENTLSLMDRELIGRTRPPSCRIVEKSDTYSKPHNYKNALEAKFTGSVPIQSILHSSLALEKYSATLHFCYFLSTCTVADRL</sequence>
<dbReference type="GO" id="GO:0016274">
    <property type="term" value="F:protein-arginine N-methyltransferase activity"/>
    <property type="evidence" value="ECO:0007669"/>
    <property type="project" value="InterPro"/>
</dbReference>
<organism evidence="2 3">
    <name type="scientific">Paramuricea clavata</name>
    <name type="common">Red gorgonian</name>
    <name type="synonym">Violescent sea-whip</name>
    <dbReference type="NCBI Taxonomy" id="317549"/>
    <lineage>
        <taxon>Eukaryota</taxon>
        <taxon>Metazoa</taxon>
        <taxon>Cnidaria</taxon>
        <taxon>Anthozoa</taxon>
        <taxon>Octocorallia</taxon>
        <taxon>Malacalcyonacea</taxon>
        <taxon>Plexauridae</taxon>
        <taxon>Paramuricea</taxon>
    </lineage>
</organism>
<dbReference type="AlphaFoldDB" id="A0A7D9I7Q6"/>
<dbReference type="FunFam" id="3.20.20.150:FF:000008">
    <property type="entry name" value="Protein arginine N-methyltransferase 5"/>
    <property type="match status" value="1"/>
</dbReference>
<dbReference type="Pfam" id="PF05185">
    <property type="entry name" value="PRMT5"/>
    <property type="match status" value="1"/>
</dbReference>
<dbReference type="InterPro" id="IPR035247">
    <property type="entry name" value="PRMT5_TIM"/>
</dbReference>
<dbReference type="GO" id="GO:0006355">
    <property type="term" value="P:regulation of DNA-templated transcription"/>
    <property type="evidence" value="ECO:0007669"/>
    <property type="project" value="TreeGrafter"/>
</dbReference>
<accession>A0A7D9I7Q6</accession>
<gene>
    <name evidence="2" type="ORF">PACLA_8A087025</name>
</gene>
<keyword evidence="3" id="KW-1185">Reference proteome</keyword>
<proteinExistence type="inferred from homology"/>